<evidence type="ECO:0000259" key="7">
    <source>
        <dbReference type="Pfam" id="PF20466"/>
    </source>
</evidence>
<dbReference type="Proteomes" id="UP000267804">
    <property type="component" value="Chromosome"/>
</dbReference>
<dbReference type="PRINTS" id="PR00507">
    <property type="entry name" value="N12N6MTFRASE"/>
</dbReference>
<keyword evidence="2" id="KW-0489">Methyltransferase</keyword>
<dbReference type="GO" id="GO:0032259">
    <property type="term" value="P:methylation"/>
    <property type="evidence" value="ECO:0007669"/>
    <property type="project" value="UniProtKB-KW"/>
</dbReference>
<evidence type="ECO:0000259" key="8">
    <source>
        <dbReference type="Pfam" id="PF20473"/>
    </source>
</evidence>
<dbReference type="Pfam" id="PF20466">
    <property type="entry name" value="MmeI_TRD"/>
    <property type="match status" value="1"/>
</dbReference>
<dbReference type="InterPro" id="IPR046820">
    <property type="entry name" value="MmeI_TRD"/>
</dbReference>
<feature type="domain" description="MmeI-like target recognition" evidence="7">
    <location>
        <begin position="623"/>
        <end position="803"/>
    </location>
</feature>
<evidence type="ECO:0000256" key="1">
    <source>
        <dbReference type="ARBA" id="ARBA00011900"/>
    </source>
</evidence>
<evidence type="ECO:0000256" key="2">
    <source>
        <dbReference type="ARBA" id="ARBA00022603"/>
    </source>
</evidence>
<dbReference type="InterPro" id="IPR029063">
    <property type="entry name" value="SAM-dependent_MTases_sf"/>
</dbReference>
<reference evidence="9 10" key="1">
    <citation type="submission" date="2017-10" db="EMBL/GenBank/DDBJ databases">
        <title>Integration of genomic and chemical information greatly accelerates assignment of the full stereostructure of myelolactone, a potent inhibitor of myeloma from a marine-derived Micromonospora.</title>
        <authorList>
            <person name="Kim M.C."/>
            <person name="Machado H."/>
            <person name="Jensen P.R."/>
            <person name="Fenical W."/>
        </authorList>
    </citation>
    <scope>NUCLEOTIDE SEQUENCE [LARGE SCALE GENOMIC DNA]</scope>
    <source>
        <strain evidence="9 10">CNY-010</strain>
    </source>
</reference>
<evidence type="ECO:0000259" key="5">
    <source>
        <dbReference type="Pfam" id="PF20464"/>
    </source>
</evidence>
<feature type="domain" description="MmeI-like helicase spacer" evidence="6">
    <location>
        <begin position="187"/>
        <end position="262"/>
    </location>
</feature>
<keyword evidence="3" id="KW-0808">Transferase</keyword>
<organism evidence="9 10">
    <name type="scientific">Micromonospora tulbaghiae</name>
    <dbReference type="NCBI Taxonomy" id="479978"/>
    <lineage>
        <taxon>Bacteria</taxon>
        <taxon>Bacillati</taxon>
        <taxon>Actinomycetota</taxon>
        <taxon>Actinomycetes</taxon>
        <taxon>Micromonosporales</taxon>
        <taxon>Micromonosporaceae</taxon>
        <taxon>Micromonospora</taxon>
    </lineage>
</organism>
<evidence type="ECO:0000259" key="6">
    <source>
        <dbReference type="Pfam" id="PF20465"/>
    </source>
</evidence>
<name>A0A386WQU6_9ACTN</name>
<dbReference type="GO" id="GO:0003676">
    <property type="term" value="F:nucleic acid binding"/>
    <property type="evidence" value="ECO:0007669"/>
    <property type="project" value="InterPro"/>
</dbReference>
<dbReference type="PROSITE" id="PS00092">
    <property type="entry name" value="N6_MTASE"/>
    <property type="match status" value="1"/>
</dbReference>
<gene>
    <name evidence="9" type="ORF">CSH63_16070</name>
</gene>
<feature type="domain" description="MmeI-like DNA-methyltransferase" evidence="8">
    <location>
        <begin position="346"/>
        <end position="566"/>
    </location>
</feature>
<dbReference type="PANTHER" id="PTHR33841:SF1">
    <property type="entry name" value="DNA METHYLTRANSFERASE A"/>
    <property type="match status" value="1"/>
</dbReference>
<evidence type="ECO:0000313" key="9">
    <source>
        <dbReference type="EMBL" id="AYF28944.1"/>
    </source>
</evidence>
<dbReference type="InterPro" id="IPR002052">
    <property type="entry name" value="DNA_methylase_N6_adenine_CS"/>
</dbReference>
<dbReference type="InterPro" id="IPR046817">
    <property type="entry name" value="MmeI_N"/>
</dbReference>
<sequence>MRSGEQIRSALVKFADRWQGYSGTERSEAQTFLNELFECYGRNRKDAGAVFEDAHASTGIMDLHLPGQLIVEMKAPKEGTRLPQHRKQALDYWHNSADVATERPAPRFVVLCSFQRFEIWEPGKYPNAPLMEFGLADLPDRYESLMVLAGEEPLFQHSSKELTRSAAVAVARIYQGLLDREAAAPESIQRFILQMVWLFFAEDFDMIEGRPTEQTLKFLTEVGEVWSSYLMLGGLFTSLNDPDDHGRRGVLKGTQYVNGDLFNKPALVHLTREEAAELLEICRYDWRQVDPTIFGSLIEGFLSSDRSALGAHYTHEVDILKIVRPTVVKPWRARIDAVTTPDEGVALLDELCRFRVLDPACGCGNFLYVAYRELRHLEHTLKERITSLAKASGLPVPTELPYFPLRNMQGIDVVPMATAVARVTLWMGHRQMIEKYGAAEPPLPLVSLASIRTADALRVPWPETDCIVGNPPFLGSQFMRDAHGDDYLKWLTITFKVGIKDFCVYWFRRAHQHLKPGQRAGLVGTNSISQNRARSASLEYVTSNGGVITDAVSSQTWPGEAKVHVSLVNWVNAPTEPPTEFVLDNKLVSGITAELKEPESSTGKALPLAPNKGRCFQGPIPVGEGFILAEEEARSLLQRQDAQYRDVVRPYIVSEDVAEDPAQKPRRWVIDFAQIPLEAAMKYPSALDLVRARVKPARDNNNRALYRNRWWQFGEARPGMRVALSGLARYVVAGRVGKRLLLTWCEPWTCPSDLVYVFAFDDDYSMGVLSSFTHSAFARSQSSTLEDRLRYTPTSAFLPFPWPYPVTDEQRERVAEASRRMIARRREICAEEQIGLTRLYNLVDDGAYADLKKLHRDLDEAVVACYGWPKSIAQDKDEISRRLMVLNAEIVAGQRPYDPFAGRDGQSIAQQLGLPVA</sequence>
<dbReference type="Gene3D" id="3.40.50.150">
    <property type="entry name" value="Vaccinia Virus protein VP39"/>
    <property type="match status" value="1"/>
</dbReference>
<dbReference type="GO" id="GO:0009007">
    <property type="term" value="F:site-specific DNA-methyltransferase (adenine-specific) activity"/>
    <property type="evidence" value="ECO:0007669"/>
    <property type="project" value="UniProtKB-EC"/>
</dbReference>
<dbReference type="InterPro" id="IPR046819">
    <property type="entry name" value="MmeI_hel"/>
</dbReference>
<dbReference type="Pfam" id="PF20465">
    <property type="entry name" value="MmeI_hel"/>
    <property type="match status" value="1"/>
</dbReference>
<dbReference type="Pfam" id="PF20473">
    <property type="entry name" value="MmeI_Mtase"/>
    <property type="match status" value="1"/>
</dbReference>
<dbReference type="AlphaFoldDB" id="A0A386WQU6"/>
<protein>
    <recommendedName>
        <fullName evidence="1">site-specific DNA-methyltransferase (adenine-specific)</fullName>
        <ecNumber evidence="1">2.1.1.72</ecNumber>
    </recommendedName>
</protein>
<evidence type="ECO:0000313" key="10">
    <source>
        <dbReference type="Proteomes" id="UP000267804"/>
    </source>
</evidence>
<accession>A0A386WQU6</accession>
<dbReference type="EC" id="2.1.1.72" evidence="1"/>
<dbReference type="SUPFAM" id="SSF53335">
    <property type="entry name" value="S-adenosyl-L-methionine-dependent methyltransferases"/>
    <property type="match status" value="1"/>
</dbReference>
<feature type="domain" description="MmeI-like N-terminal" evidence="5">
    <location>
        <begin position="11"/>
        <end position="179"/>
    </location>
</feature>
<dbReference type="PANTHER" id="PTHR33841">
    <property type="entry name" value="DNA METHYLTRANSFERASE YEEA-RELATED"/>
    <property type="match status" value="1"/>
</dbReference>
<proteinExistence type="predicted"/>
<dbReference type="RefSeq" id="WP_120570988.1">
    <property type="nucleotide sequence ID" value="NZ_CP024087.1"/>
</dbReference>
<dbReference type="Pfam" id="PF20464">
    <property type="entry name" value="MmeI_N"/>
    <property type="match status" value="1"/>
</dbReference>
<dbReference type="InterPro" id="IPR046816">
    <property type="entry name" value="MmeI_Mtase"/>
</dbReference>
<dbReference type="EMBL" id="CP024087">
    <property type="protein sequence ID" value="AYF28944.1"/>
    <property type="molecule type" value="Genomic_DNA"/>
</dbReference>
<dbReference type="KEGG" id="mtua:CSH63_16070"/>
<evidence type="ECO:0000256" key="4">
    <source>
        <dbReference type="ARBA" id="ARBA00047942"/>
    </source>
</evidence>
<comment type="catalytic activity">
    <reaction evidence="4">
        <text>a 2'-deoxyadenosine in DNA + S-adenosyl-L-methionine = an N(6)-methyl-2'-deoxyadenosine in DNA + S-adenosyl-L-homocysteine + H(+)</text>
        <dbReference type="Rhea" id="RHEA:15197"/>
        <dbReference type="Rhea" id="RHEA-COMP:12418"/>
        <dbReference type="Rhea" id="RHEA-COMP:12419"/>
        <dbReference type="ChEBI" id="CHEBI:15378"/>
        <dbReference type="ChEBI" id="CHEBI:57856"/>
        <dbReference type="ChEBI" id="CHEBI:59789"/>
        <dbReference type="ChEBI" id="CHEBI:90615"/>
        <dbReference type="ChEBI" id="CHEBI:90616"/>
        <dbReference type="EC" id="2.1.1.72"/>
    </reaction>
</comment>
<dbReference type="InterPro" id="IPR050953">
    <property type="entry name" value="N4_N6_ade-DNA_methylase"/>
</dbReference>
<evidence type="ECO:0000256" key="3">
    <source>
        <dbReference type="ARBA" id="ARBA00022679"/>
    </source>
</evidence>
<dbReference type="REBASE" id="273432">
    <property type="entry name" value="MtuCNY010ORF16070P"/>
</dbReference>